<evidence type="ECO:0000313" key="1">
    <source>
        <dbReference type="EMBL" id="EGO22074.1"/>
    </source>
</evidence>
<organism>
    <name type="scientific">Serpula lacrymans var. lacrymans (strain S7.9)</name>
    <name type="common">Dry rot fungus</name>
    <dbReference type="NCBI Taxonomy" id="578457"/>
    <lineage>
        <taxon>Eukaryota</taxon>
        <taxon>Fungi</taxon>
        <taxon>Dikarya</taxon>
        <taxon>Basidiomycota</taxon>
        <taxon>Agaricomycotina</taxon>
        <taxon>Agaricomycetes</taxon>
        <taxon>Agaricomycetidae</taxon>
        <taxon>Boletales</taxon>
        <taxon>Coniophorineae</taxon>
        <taxon>Serpulaceae</taxon>
        <taxon>Serpula</taxon>
    </lineage>
</organism>
<dbReference type="GeneID" id="18811692"/>
<proteinExistence type="predicted"/>
<name>F8P3H4_SERL9</name>
<reference evidence="1" key="1">
    <citation type="submission" date="2011-04" db="EMBL/GenBank/DDBJ databases">
        <title>Evolution of plant cell wall degrading machinery underlies the functional diversity of forest fungi.</title>
        <authorList>
            <consortium name="US DOE Joint Genome Institute (JGI-PGF)"/>
            <person name="Eastwood D.C."/>
            <person name="Floudas D."/>
            <person name="Binder M."/>
            <person name="Majcherczyk A."/>
            <person name="Schneider P."/>
            <person name="Aerts A."/>
            <person name="Asiegbu F.O."/>
            <person name="Baker S.E."/>
            <person name="Barry K."/>
            <person name="Bendiksby M."/>
            <person name="Blumentritt M."/>
            <person name="Coutinho P.M."/>
            <person name="Cullen D."/>
            <person name="Cullen D."/>
            <person name="Gathman A."/>
            <person name="Goodell B."/>
            <person name="Henrissat B."/>
            <person name="Ihrmark K."/>
            <person name="Kauserud H."/>
            <person name="Kohler A."/>
            <person name="LaButti K."/>
            <person name="Lapidus A."/>
            <person name="Lavin J.L."/>
            <person name="Lee Y.-H."/>
            <person name="Lindquist E."/>
            <person name="Lilly W."/>
            <person name="Lucas S."/>
            <person name="Morin E."/>
            <person name="Murat C."/>
            <person name="Oguiza J.A."/>
            <person name="Park J."/>
            <person name="Pisabarro A.G."/>
            <person name="Riley R."/>
            <person name="Rosling A."/>
            <person name="Salamov A."/>
            <person name="Schmidt O."/>
            <person name="Schmutz J."/>
            <person name="Skrede I."/>
            <person name="Stenlid J."/>
            <person name="Wiebenga A."/>
            <person name="Xie X."/>
            <person name="Kues U."/>
            <person name="Hibbett D.S."/>
            <person name="Hoffmeister D."/>
            <person name="Hogberg N."/>
            <person name="Martin F."/>
            <person name="Grigoriev I.V."/>
            <person name="Watkinson S.C."/>
        </authorList>
    </citation>
    <scope>NUCLEOTIDE SEQUENCE</scope>
    <source>
        <strain evidence="1">S7.9</strain>
    </source>
</reference>
<dbReference type="HOGENOM" id="CLU_2892240_0_0_1"/>
<dbReference type="EMBL" id="GL945437">
    <property type="protein sequence ID" value="EGO22074.1"/>
    <property type="molecule type" value="Genomic_DNA"/>
</dbReference>
<sequence>MQSRPRPIFNSKKHTDLGLLINIIRNCYNPDTSTSHSGIHGSSYVVFQLSTYPEDVVNMSFMD</sequence>
<dbReference type="RefSeq" id="XP_007320612.1">
    <property type="nucleotide sequence ID" value="XM_007320550.1"/>
</dbReference>
<dbReference type="Proteomes" id="UP000008064">
    <property type="component" value="Unassembled WGS sequence"/>
</dbReference>
<dbReference type="KEGG" id="sla:SERLADRAFT_394694"/>
<dbReference type="AlphaFoldDB" id="F8P3H4"/>
<gene>
    <name evidence="1" type="ORF">SERLADRAFT_394694</name>
</gene>
<accession>F8P3H4</accession>
<feature type="non-terminal residue" evidence="1">
    <location>
        <position position="63"/>
    </location>
</feature>
<protein>
    <submittedName>
        <fullName evidence="1">Uncharacterized protein</fullName>
    </submittedName>
</protein>